<evidence type="ECO:0000259" key="3">
    <source>
        <dbReference type="Pfam" id="PF02441"/>
    </source>
</evidence>
<dbReference type="SUPFAM" id="SSF52507">
    <property type="entry name" value="Homo-oligomeric flavin-containing Cys decarboxylases, HFCD"/>
    <property type="match status" value="1"/>
</dbReference>
<dbReference type="GO" id="GO:0004633">
    <property type="term" value="F:phosphopantothenoylcysteine decarboxylase activity"/>
    <property type="evidence" value="ECO:0007669"/>
    <property type="project" value="TreeGrafter"/>
</dbReference>
<dbReference type="PANTHER" id="PTHR14359">
    <property type="entry name" value="HOMO-OLIGOMERIC FLAVIN CONTAINING CYS DECARBOXYLASE FAMILY"/>
    <property type="match status" value="1"/>
</dbReference>
<dbReference type="Pfam" id="PF02441">
    <property type="entry name" value="Flavoprotein"/>
    <property type="match status" value="1"/>
</dbReference>
<dbReference type="PANTHER" id="PTHR14359:SF21">
    <property type="entry name" value="FLAVOPROTEIN DOMAIN-CONTAINING PROTEIN"/>
    <property type="match status" value="1"/>
</dbReference>
<dbReference type="SUPFAM" id="SSF140860">
    <property type="entry name" value="Pseudo ankyrin repeat-like"/>
    <property type="match status" value="1"/>
</dbReference>
<dbReference type="InterPro" id="IPR036551">
    <property type="entry name" value="Flavin_trans-like"/>
</dbReference>
<reference evidence="4" key="1">
    <citation type="submission" date="2022-10" db="EMBL/GenBank/DDBJ databases">
        <title>Determination and structural analysis of whole genome sequence of Sarocladium strictum F4-1.</title>
        <authorList>
            <person name="Hu L."/>
            <person name="Jiang Y."/>
        </authorList>
    </citation>
    <scope>NUCLEOTIDE SEQUENCE</scope>
    <source>
        <strain evidence="4">F4-1</strain>
    </source>
</reference>
<keyword evidence="5" id="KW-1185">Reference proteome</keyword>
<name>A0AA39L5F2_SARSR</name>
<evidence type="ECO:0000256" key="1">
    <source>
        <dbReference type="ARBA" id="ARBA00038350"/>
    </source>
</evidence>
<feature type="domain" description="Flavoprotein" evidence="3">
    <location>
        <begin position="60"/>
        <end position="198"/>
    </location>
</feature>
<dbReference type="Gene3D" id="3.40.50.1950">
    <property type="entry name" value="Flavin prenyltransferase-like"/>
    <property type="match status" value="1"/>
</dbReference>
<sequence length="621" mass="71026">MPRHHPSAAQPTLNESHGEVTDPPLHTQAMSHTPEFPVRLISTLSSTSLREMPNRNRKLRLLVAATGPREASWALALVVRLSNNPNIEMKAIVEHVVPRLTQTITAMPNKRLTQEQNPDDIAFYRQQAYKLVKWADILVCVPLEALDIGKMLAGVDDTFLGKVIRGWDTTKRMVLVPGMDMNEWSNPTTKRHLSKIHRKWNWIRVMGPILWHWEGTNEGAPVSKPMPNWNGFDELLGIIQNQADLLGLGRDVQVATSVTPRPDSDTKVQAKLPPEIWTIILNYVGDWELAKALRVYTNLPTPRAWQDLSKDSDDPLKAYASELAWTTLTCNSAAICKKISESPPNFRDLPALVVRLVIRFALIDVLQYMEANRPDLFAAFDGSVLPTNASAYYPRLDILDYWRQSRWFKDRHHHYTHEALDGASKNGHVRVLDWWLRRSGFQLRYTEAALEQASANGHLLVLEWWRDAAAQDEDVVLRPGRSILWATQFGRANVLRWWDASGIPVAHGDGVAQLASRWGQVEVLETWRRLKGDNKLVYDSEVLRDPTVHGYVGVLEWWRKFAHGELEGMEGREHPVEFRTCNIEEALEDSVGDQRGVRQWWARNGLNLGVRNEEWLKTRYL</sequence>
<dbReference type="EMBL" id="JAPDFR010000007">
    <property type="protein sequence ID" value="KAK0385201.1"/>
    <property type="molecule type" value="Genomic_DNA"/>
</dbReference>
<comment type="caution">
    <text evidence="4">The sequence shown here is derived from an EMBL/GenBank/DDBJ whole genome shotgun (WGS) entry which is preliminary data.</text>
</comment>
<dbReference type="Proteomes" id="UP001175261">
    <property type="component" value="Unassembled WGS sequence"/>
</dbReference>
<organism evidence="4 5">
    <name type="scientific">Sarocladium strictum</name>
    <name type="common">Black bundle disease fungus</name>
    <name type="synonym">Acremonium strictum</name>
    <dbReference type="NCBI Taxonomy" id="5046"/>
    <lineage>
        <taxon>Eukaryota</taxon>
        <taxon>Fungi</taxon>
        <taxon>Dikarya</taxon>
        <taxon>Ascomycota</taxon>
        <taxon>Pezizomycotina</taxon>
        <taxon>Sordariomycetes</taxon>
        <taxon>Hypocreomycetidae</taxon>
        <taxon>Hypocreales</taxon>
        <taxon>Sarocladiaceae</taxon>
        <taxon>Sarocladium</taxon>
    </lineage>
</organism>
<evidence type="ECO:0000313" key="4">
    <source>
        <dbReference type="EMBL" id="KAK0385201.1"/>
    </source>
</evidence>
<feature type="region of interest" description="Disordered" evidence="2">
    <location>
        <begin position="1"/>
        <end position="33"/>
    </location>
</feature>
<dbReference type="InterPro" id="IPR003382">
    <property type="entry name" value="Flavoprotein"/>
</dbReference>
<accession>A0AA39L5F2</accession>
<proteinExistence type="inferred from homology"/>
<comment type="similarity">
    <text evidence="1">Belongs to the HFCD (homooligomeric flavin containing Cys decarboxylase) superfamily.</text>
</comment>
<evidence type="ECO:0000313" key="5">
    <source>
        <dbReference type="Proteomes" id="UP001175261"/>
    </source>
</evidence>
<evidence type="ECO:0000256" key="2">
    <source>
        <dbReference type="SAM" id="MobiDB-lite"/>
    </source>
</evidence>
<dbReference type="GO" id="GO:0010181">
    <property type="term" value="F:FMN binding"/>
    <property type="evidence" value="ECO:0007669"/>
    <property type="project" value="TreeGrafter"/>
</dbReference>
<dbReference type="GO" id="GO:0015937">
    <property type="term" value="P:coenzyme A biosynthetic process"/>
    <property type="evidence" value="ECO:0007669"/>
    <property type="project" value="TreeGrafter"/>
</dbReference>
<gene>
    <name evidence="4" type="ORF">NLU13_7679</name>
</gene>
<protein>
    <recommendedName>
        <fullName evidence="3">Flavoprotein domain-containing protein</fullName>
    </recommendedName>
</protein>
<dbReference type="AlphaFoldDB" id="A0AA39L5F2"/>
<dbReference type="GO" id="GO:0071513">
    <property type="term" value="C:phosphopantothenoylcysteine decarboxylase complex"/>
    <property type="evidence" value="ECO:0007669"/>
    <property type="project" value="TreeGrafter"/>
</dbReference>